<dbReference type="GO" id="GO:0006629">
    <property type="term" value="P:lipid metabolic process"/>
    <property type="evidence" value="ECO:0007669"/>
    <property type="project" value="TreeGrafter"/>
</dbReference>
<sequence>MVWLLDRSEVLVQPSTTRRRMSPIGLSVTRSPRLSQTRMEPSPSKSGRYPVHRNMMSNDEKPAGPPPSGRPRSVPVRSALSAALAGCVVALALPWSHVAIADAAPDSAIRYVALGDSRATGSPHDPLSIRDGCFRTSDAYPQIVADTLGAASYVSRACAGAKTENITNTPQFTITGAQPPQIGALQPDTTLVTVSIGGNDIAWSSLVEPCYTFVPGLDANCRSDATTARRMNDALTVLGPKVSATLAAITGKSPAATVLVVGHGGIFGDRGCWPYIPTSDADAAFVVQFFVKMNDVLADAARRNGAYFVDVAAAAVGHDACAGSDRRWFEGLVPRSFTMPLHPTHEGLRAMASLVVAARP</sequence>
<dbReference type="InterPro" id="IPR013830">
    <property type="entry name" value="SGNH_hydro"/>
</dbReference>
<dbReference type="GO" id="GO:0016788">
    <property type="term" value="F:hydrolase activity, acting on ester bonds"/>
    <property type="evidence" value="ECO:0007669"/>
    <property type="project" value="InterPro"/>
</dbReference>
<organism evidence="5 6">
    <name type="scientific">Rhodococcus jostii (strain RHA1)</name>
    <dbReference type="NCBI Taxonomy" id="101510"/>
    <lineage>
        <taxon>Bacteria</taxon>
        <taxon>Bacillati</taxon>
        <taxon>Actinomycetota</taxon>
        <taxon>Actinomycetes</taxon>
        <taxon>Mycobacteriales</taxon>
        <taxon>Nocardiaceae</taxon>
        <taxon>Rhodococcus</taxon>
    </lineage>
</organism>
<evidence type="ECO:0000256" key="2">
    <source>
        <dbReference type="PIRSR" id="PIRSR637460-2"/>
    </source>
</evidence>
<feature type="disulfide bond" evidence="2">
    <location>
        <begin position="210"/>
        <end position="221"/>
    </location>
</feature>
<evidence type="ECO:0000256" key="1">
    <source>
        <dbReference type="PIRSR" id="PIRSR637460-1"/>
    </source>
</evidence>
<protein>
    <submittedName>
        <fullName evidence="5">Possible secreted hydrolase</fullName>
    </submittedName>
</protein>
<evidence type="ECO:0000313" key="6">
    <source>
        <dbReference type="Proteomes" id="UP000008710"/>
    </source>
</evidence>
<keyword evidence="5" id="KW-0378">Hydrolase</keyword>
<feature type="disulfide bond" evidence="2">
    <location>
        <begin position="133"/>
        <end position="158"/>
    </location>
</feature>
<name>Q0SDG5_RHOJR</name>
<feature type="region of interest" description="Disordered" evidence="3">
    <location>
        <begin position="15"/>
        <end position="74"/>
    </location>
</feature>
<dbReference type="CDD" id="cd01823">
    <property type="entry name" value="SEST_like"/>
    <property type="match status" value="1"/>
</dbReference>
<proteinExistence type="predicted"/>
<dbReference type="InterPro" id="IPR036514">
    <property type="entry name" value="SGNH_hydro_sf"/>
</dbReference>
<dbReference type="EMBL" id="CP000431">
    <property type="protein sequence ID" value="ABG94421.1"/>
    <property type="molecule type" value="Genomic_DNA"/>
</dbReference>
<dbReference type="PANTHER" id="PTHR37981">
    <property type="entry name" value="LIPASE 2"/>
    <property type="match status" value="1"/>
</dbReference>
<evidence type="ECO:0000259" key="4">
    <source>
        <dbReference type="Pfam" id="PF13472"/>
    </source>
</evidence>
<keyword evidence="2" id="KW-1015">Disulfide bond</keyword>
<dbReference type="SUPFAM" id="SSF52266">
    <property type="entry name" value="SGNH hydrolase"/>
    <property type="match status" value="1"/>
</dbReference>
<dbReference type="PANTHER" id="PTHR37981:SF1">
    <property type="entry name" value="SGNH HYDROLASE-TYPE ESTERASE DOMAIN-CONTAINING PROTEIN"/>
    <property type="match status" value="1"/>
</dbReference>
<accession>Q0SDG5</accession>
<evidence type="ECO:0000313" key="5">
    <source>
        <dbReference type="EMBL" id="ABG94421.1"/>
    </source>
</evidence>
<dbReference type="Proteomes" id="UP000008710">
    <property type="component" value="Chromosome"/>
</dbReference>
<evidence type="ECO:0000256" key="3">
    <source>
        <dbReference type="SAM" id="MobiDB-lite"/>
    </source>
</evidence>
<dbReference type="InterPro" id="IPR037460">
    <property type="entry name" value="SEST-like"/>
</dbReference>
<dbReference type="HOGENOM" id="CLU_038449_4_1_11"/>
<dbReference type="AlphaFoldDB" id="Q0SDG5"/>
<feature type="active site" description="Nucleophile" evidence="1">
    <location>
        <position position="117"/>
    </location>
</feature>
<feature type="compositionally biased region" description="Polar residues" evidence="3">
    <location>
        <begin position="28"/>
        <end position="45"/>
    </location>
</feature>
<dbReference type="Gene3D" id="3.40.50.1110">
    <property type="entry name" value="SGNH hydrolase"/>
    <property type="match status" value="1"/>
</dbReference>
<dbReference type="KEGG" id="rha:RHA1_ro02616"/>
<dbReference type="Pfam" id="PF13472">
    <property type="entry name" value="Lipase_GDSL_2"/>
    <property type="match status" value="1"/>
</dbReference>
<gene>
    <name evidence="5" type="ordered locus">RHA1_ro02616</name>
</gene>
<dbReference type="eggNOG" id="COG2755">
    <property type="taxonomic scope" value="Bacteria"/>
</dbReference>
<feature type="active site" evidence="1">
    <location>
        <position position="342"/>
    </location>
</feature>
<feature type="disulfide bond" evidence="2">
    <location>
        <begin position="272"/>
        <end position="321"/>
    </location>
</feature>
<reference evidence="6" key="1">
    <citation type="journal article" date="2006" name="Proc. Natl. Acad. Sci. U.S.A.">
        <title>The complete genome of Rhodococcus sp. RHA1 provides insights into a catabolic powerhouse.</title>
        <authorList>
            <person name="McLeod M.P."/>
            <person name="Warren R.L."/>
            <person name="Hsiao W.W.L."/>
            <person name="Araki N."/>
            <person name="Myhre M."/>
            <person name="Fernandes C."/>
            <person name="Miyazawa D."/>
            <person name="Wong W."/>
            <person name="Lillquist A.L."/>
            <person name="Wang D."/>
            <person name="Dosanjh M."/>
            <person name="Hara H."/>
            <person name="Petrescu A."/>
            <person name="Morin R.D."/>
            <person name="Yang G."/>
            <person name="Stott J.M."/>
            <person name="Schein J.E."/>
            <person name="Shin H."/>
            <person name="Smailus D."/>
            <person name="Siddiqui A.S."/>
            <person name="Marra M.A."/>
            <person name="Jones S.J.M."/>
            <person name="Holt R."/>
            <person name="Brinkman F.S.L."/>
            <person name="Miyauchi K."/>
            <person name="Fukuda M."/>
            <person name="Davies J.E."/>
            <person name="Mohn W.W."/>
            <person name="Eltis L.D."/>
        </authorList>
    </citation>
    <scope>NUCLEOTIDE SEQUENCE [LARGE SCALE GENOMIC DNA]</scope>
    <source>
        <strain evidence="6">RHA1</strain>
    </source>
</reference>
<feature type="domain" description="SGNH hydrolase-type esterase" evidence="4">
    <location>
        <begin position="113"/>
        <end position="349"/>
    </location>
</feature>